<name>A0A4R6R7A0_9BURK</name>
<keyword evidence="1" id="KW-1133">Transmembrane helix</keyword>
<keyword evidence="1" id="KW-0812">Transmembrane</keyword>
<dbReference type="Pfam" id="PF07963">
    <property type="entry name" value="N_methyl"/>
    <property type="match status" value="1"/>
</dbReference>
<reference evidence="2 3" key="1">
    <citation type="submission" date="2019-03" db="EMBL/GenBank/DDBJ databases">
        <title>Genomic Encyclopedia of Type Strains, Phase IV (KMG-IV): sequencing the most valuable type-strain genomes for metagenomic binning, comparative biology and taxonomic classification.</title>
        <authorList>
            <person name="Goeker M."/>
        </authorList>
    </citation>
    <scope>NUCLEOTIDE SEQUENCE [LARGE SCALE GENOMIC DNA]</scope>
    <source>
        <strain evidence="2 3">DSM 11901</strain>
    </source>
</reference>
<dbReference type="SUPFAM" id="SSF54523">
    <property type="entry name" value="Pili subunits"/>
    <property type="match status" value="1"/>
</dbReference>
<proteinExistence type="predicted"/>
<gene>
    <name evidence="2" type="ORF">EV672_107135</name>
</gene>
<dbReference type="RefSeq" id="WP_133609869.1">
    <property type="nucleotide sequence ID" value="NZ_SNXW01000007.1"/>
</dbReference>
<dbReference type="OrthoDB" id="9788802at2"/>
<dbReference type="AlphaFoldDB" id="A0A4R6R7A0"/>
<dbReference type="InterPro" id="IPR045584">
    <property type="entry name" value="Pilin-like"/>
</dbReference>
<keyword evidence="1" id="KW-0472">Membrane</keyword>
<keyword evidence="3" id="KW-1185">Reference proteome</keyword>
<feature type="transmembrane region" description="Helical" evidence="1">
    <location>
        <begin position="12"/>
        <end position="35"/>
    </location>
</feature>
<evidence type="ECO:0000313" key="3">
    <source>
        <dbReference type="Proteomes" id="UP000294593"/>
    </source>
</evidence>
<protein>
    <submittedName>
        <fullName evidence="2">MSHA biogenesis protein MshO</fullName>
    </submittedName>
</protein>
<accession>A0A4R6R7A0</accession>
<organism evidence="2 3">
    <name type="scientific">Aquabacterium commune</name>
    <dbReference type="NCBI Taxonomy" id="70586"/>
    <lineage>
        <taxon>Bacteria</taxon>
        <taxon>Pseudomonadati</taxon>
        <taxon>Pseudomonadota</taxon>
        <taxon>Betaproteobacteria</taxon>
        <taxon>Burkholderiales</taxon>
        <taxon>Aquabacterium</taxon>
    </lineage>
</organism>
<sequence>MMGARPASQRGLTIIELVVVMVLVAVVAAGVASIVGPSVQSYGAVKLRAQMTDEADTAVRRMVNDVQRAVPNSIRAPSTNKCFELIPAVAGGRYRMAADTSPGHDSAGCSPSTTCSAPLDTTQSTSVFDSLSALPLTPAIGDWIVVNNQNSNDVYDGYNRSAITGFAAAPAAWMGAHRISINAKQFSQGYDGGRYLVVPNNQRAVFYVCSGADGSTDTAGNGKGVLYRLKNYGFNPTYPAACPSVAGADVILKGIVNCTVTYNPNQGSTQQSGYLLLDLDLSRNAEAVHLTMGAHVSNAP</sequence>
<dbReference type="EMBL" id="SNXW01000007">
    <property type="protein sequence ID" value="TDP81704.1"/>
    <property type="molecule type" value="Genomic_DNA"/>
</dbReference>
<dbReference type="NCBIfam" id="TIGR02532">
    <property type="entry name" value="IV_pilin_GFxxxE"/>
    <property type="match status" value="1"/>
</dbReference>
<evidence type="ECO:0000313" key="2">
    <source>
        <dbReference type="EMBL" id="TDP81704.1"/>
    </source>
</evidence>
<dbReference type="InterPro" id="IPR012902">
    <property type="entry name" value="N_methyl_site"/>
</dbReference>
<comment type="caution">
    <text evidence="2">The sequence shown here is derived from an EMBL/GenBank/DDBJ whole genome shotgun (WGS) entry which is preliminary data.</text>
</comment>
<evidence type="ECO:0000256" key="1">
    <source>
        <dbReference type="SAM" id="Phobius"/>
    </source>
</evidence>
<dbReference type="Proteomes" id="UP000294593">
    <property type="component" value="Unassembled WGS sequence"/>
</dbReference>